<dbReference type="Gene3D" id="3.40.50.150">
    <property type="entry name" value="Vaccinia Virus protein VP39"/>
    <property type="match status" value="1"/>
</dbReference>
<dbReference type="InterPro" id="IPR029063">
    <property type="entry name" value="SAM-dependent_MTases_sf"/>
</dbReference>
<dbReference type="OrthoDB" id="129465at2"/>
<dbReference type="Pfam" id="PF05175">
    <property type="entry name" value="MTS"/>
    <property type="match status" value="1"/>
</dbReference>
<dbReference type="GO" id="GO:0035657">
    <property type="term" value="C:eRF1 methyltransferase complex"/>
    <property type="evidence" value="ECO:0007669"/>
    <property type="project" value="TreeGrafter"/>
</dbReference>
<dbReference type="STRING" id="123320.SAMN06309945_0024"/>
<dbReference type="InterPro" id="IPR002052">
    <property type="entry name" value="DNA_methylase_N6_adenine_CS"/>
</dbReference>
<dbReference type="AlphaFoldDB" id="A0A1T5I7K2"/>
<dbReference type="PROSITE" id="PS00092">
    <property type="entry name" value="N6_MTASE"/>
    <property type="match status" value="1"/>
</dbReference>
<dbReference type="GO" id="GO:0008276">
    <property type="term" value="F:protein methyltransferase activity"/>
    <property type="evidence" value="ECO:0007669"/>
    <property type="project" value="TreeGrafter"/>
</dbReference>
<proteinExistence type="inferred from homology"/>
<dbReference type="InterPro" id="IPR055487">
    <property type="entry name" value="DUF7059"/>
</dbReference>
<dbReference type="CDD" id="cd02440">
    <property type="entry name" value="AdoMet_MTases"/>
    <property type="match status" value="1"/>
</dbReference>
<protein>
    <submittedName>
        <fullName evidence="9">Methyltransferase small domain-containing protein</fullName>
    </submittedName>
</protein>
<dbReference type="PANTHER" id="PTHR45875">
    <property type="entry name" value="METHYLTRANSFERASE N6AMT1"/>
    <property type="match status" value="1"/>
</dbReference>
<dbReference type="InterPro" id="IPR052190">
    <property type="entry name" value="Euk-Arch_PrmC-MTase"/>
</dbReference>
<dbReference type="InterPro" id="IPR056684">
    <property type="entry name" value="DUF7782"/>
</dbReference>
<comment type="similarity">
    <text evidence="1">Belongs to the eukaryotic/archaeal PrmC-related family.</text>
</comment>
<dbReference type="PANTHER" id="PTHR45875:SF1">
    <property type="entry name" value="METHYLTRANSFERASE N6AMT1"/>
    <property type="match status" value="1"/>
</dbReference>
<evidence type="ECO:0000256" key="4">
    <source>
        <dbReference type="ARBA" id="ARBA00022691"/>
    </source>
</evidence>
<dbReference type="Proteomes" id="UP000190857">
    <property type="component" value="Unassembled WGS sequence"/>
</dbReference>
<feature type="region of interest" description="Disordered" evidence="5">
    <location>
        <begin position="54"/>
        <end position="76"/>
    </location>
</feature>
<dbReference type="Pfam" id="PF25004">
    <property type="entry name" value="DUF7782"/>
    <property type="match status" value="1"/>
</dbReference>
<evidence type="ECO:0000313" key="10">
    <source>
        <dbReference type="Proteomes" id="UP000190857"/>
    </source>
</evidence>
<evidence type="ECO:0000256" key="2">
    <source>
        <dbReference type="ARBA" id="ARBA00022603"/>
    </source>
</evidence>
<feature type="domain" description="Methyltransferase small" evidence="6">
    <location>
        <begin position="174"/>
        <end position="261"/>
    </location>
</feature>
<dbReference type="Pfam" id="PF23186">
    <property type="entry name" value="DUF7059"/>
    <property type="match status" value="1"/>
</dbReference>
<gene>
    <name evidence="9" type="ORF">SAMN06309945_0024</name>
</gene>
<evidence type="ECO:0000259" key="8">
    <source>
        <dbReference type="Pfam" id="PF25004"/>
    </source>
</evidence>
<evidence type="ECO:0000313" key="9">
    <source>
        <dbReference type="EMBL" id="SKC35156.1"/>
    </source>
</evidence>
<organism evidence="9 10">
    <name type="scientific">Okibacterium fritillariae</name>
    <dbReference type="NCBI Taxonomy" id="123320"/>
    <lineage>
        <taxon>Bacteria</taxon>
        <taxon>Bacillati</taxon>
        <taxon>Actinomycetota</taxon>
        <taxon>Actinomycetes</taxon>
        <taxon>Micrococcales</taxon>
        <taxon>Microbacteriaceae</taxon>
        <taxon>Okibacterium</taxon>
    </lineage>
</organism>
<evidence type="ECO:0000259" key="7">
    <source>
        <dbReference type="Pfam" id="PF23186"/>
    </source>
</evidence>
<keyword evidence="10" id="KW-1185">Reference proteome</keyword>
<evidence type="ECO:0000256" key="1">
    <source>
        <dbReference type="ARBA" id="ARBA00006149"/>
    </source>
</evidence>
<keyword evidence="2 9" id="KW-0489">Methyltransferase</keyword>
<feature type="domain" description="DUF7782" evidence="8">
    <location>
        <begin position="423"/>
        <end position="533"/>
    </location>
</feature>
<evidence type="ECO:0000259" key="6">
    <source>
        <dbReference type="Pfam" id="PF05175"/>
    </source>
</evidence>
<name>A0A1T5I7K2_9MICO</name>
<evidence type="ECO:0000256" key="3">
    <source>
        <dbReference type="ARBA" id="ARBA00022679"/>
    </source>
</evidence>
<feature type="domain" description="DUF7059" evidence="7">
    <location>
        <begin position="22"/>
        <end position="128"/>
    </location>
</feature>
<dbReference type="SUPFAM" id="SSF53335">
    <property type="entry name" value="S-adenosyl-L-methionine-dependent methyltransferases"/>
    <property type="match status" value="1"/>
</dbReference>
<dbReference type="GO" id="GO:0008170">
    <property type="term" value="F:N-methyltransferase activity"/>
    <property type="evidence" value="ECO:0007669"/>
    <property type="project" value="UniProtKB-ARBA"/>
</dbReference>
<dbReference type="RefSeq" id="WP_079726296.1">
    <property type="nucleotide sequence ID" value="NZ_FUZP01000001.1"/>
</dbReference>
<accession>A0A1T5I7K2</accession>
<dbReference type="EMBL" id="FUZP01000001">
    <property type="protein sequence ID" value="SKC35156.1"/>
    <property type="molecule type" value="Genomic_DNA"/>
</dbReference>
<evidence type="ECO:0000256" key="5">
    <source>
        <dbReference type="SAM" id="MobiDB-lite"/>
    </source>
</evidence>
<keyword evidence="3 9" id="KW-0808">Transferase</keyword>
<sequence length="535" mass="57346">MQLNSEVTDTLIDRLAADLETSDFSVGTLSELWGERAEQALHRGERVPALRALAARQAAQAPEPASGSESESMSASVDTAETAATLASLFLLGVPVDASALAASLPTLGLDGAVELGLVSVDDGRARARVDLRPYSFVDTAGAGSWWIVSDLGEMVLEGALTTDHVLGVGGASLTLSGLMVSRPVGRVLDLGTGCGIQALHAARHAEHVVATDISPRALEIAALNARLNGVHNIEFRLGDMFEPVEGERFDQIVTNPPFVITPRRSDVPAYEYRDGGRIGDGIMREVVTGVGRHLNPGGIAQMLGNWEYRSGEDGLDRVRGWVRASDTLLDVWLIERERQDPAAYAETWIRDGGTRSATPDFDRLYNAWLDDFAERGVESVGFGYLTLRRAPAAPTAEPLRRFERLPDALAASSGLGTHIAAVLDAHDWIAAHDDDALWRATLQVAPDVTEERNYWPGNDDPSTITLKQGGGFARTVKLDTALAALVGASDGELPVGVIVEAIAQLLEADVPALRQELLPRVRQLILDGFVQPLT</sequence>
<dbReference type="InterPro" id="IPR007848">
    <property type="entry name" value="Small_mtfrase_dom"/>
</dbReference>
<dbReference type="GO" id="GO:0008757">
    <property type="term" value="F:S-adenosylmethionine-dependent methyltransferase activity"/>
    <property type="evidence" value="ECO:0007669"/>
    <property type="project" value="TreeGrafter"/>
</dbReference>
<dbReference type="GO" id="GO:0032259">
    <property type="term" value="P:methylation"/>
    <property type="evidence" value="ECO:0007669"/>
    <property type="project" value="UniProtKB-KW"/>
</dbReference>
<reference evidence="9 10" key="1">
    <citation type="submission" date="2017-02" db="EMBL/GenBank/DDBJ databases">
        <authorList>
            <person name="Peterson S.W."/>
        </authorList>
    </citation>
    <scope>NUCLEOTIDE SEQUENCE [LARGE SCALE GENOMIC DNA]</scope>
    <source>
        <strain evidence="9 10">VKM Ac-2059</strain>
    </source>
</reference>
<dbReference type="GO" id="GO:0003676">
    <property type="term" value="F:nucleic acid binding"/>
    <property type="evidence" value="ECO:0007669"/>
    <property type="project" value="InterPro"/>
</dbReference>
<keyword evidence="4" id="KW-0949">S-adenosyl-L-methionine</keyword>